<protein>
    <submittedName>
        <fullName evidence="2">Uncharacterized protein</fullName>
    </submittedName>
</protein>
<keyword evidence="1" id="KW-1133">Transmembrane helix</keyword>
<evidence type="ECO:0000313" key="2">
    <source>
        <dbReference type="EMBL" id="RWQ73421.1"/>
    </source>
</evidence>
<evidence type="ECO:0000313" key="3">
    <source>
        <dbReference type="Proteomes" id="UP000253597"/>
    </source>
</evidence>
<reference evidence="2 3" key="1">
    <citation type="submission" date="2019-01" db="EMBL/GenBank/DDBJ databases">
        <title>Draft genome sequence of heavy metal resistant Bacillus cereus NWUAB01.</title>
        <authorList>
            <person name="Babalola O."/>
            <person name="Aremu B.R."/>
            <person name="Ayangbenro A.S."/>
        </authorList>
    </citation>
    <scope>NUCLEOTIDE SEQUENCE [LARGE SCALE GENOMIC DNA]</scope>
    <source>
        <strain evidence="2 3">NWUAB01</strain>
    </source>
</reference>
<comment type="caution">
    <text evidence="2">The sequence shown here is derived from an EMBL/GenBank/DDBJ whole genome shotgun (WGS) entry which is preliminary data.</text>
</comment>
<organism evidence="2 3">
    <name type="scientific">Bacillus cereus</name>
    <dbReference type="NCBI Taxonomy" id="1396"/>
    <lineage>
        <taxon>Bacteria</taxon>
        <taxon>Bacillati</taxon>
        <taxon>Bacillota</taxon>
        <taxon>Bacilli</taxon>
        <taxon>Bacillales</taxon>
        <taxon>Bacillaceae</taxon>
        <taxon>Bacillus</taxon>
        <taxon>Bacillus cereus group</taxon>
    </lineage>
</organism>
<keyword evidence="1" id="KW-0472">Membrane</keyword>
<gene>
    <name evidence="2" type="ORF">DR116_0015245</name>
</gene>
<keyword evidence="1" id="KW-0812">Transmembrane</keyword>
<proteinExistence type="predicted"/>
<feature type="transmembrane region" description="Helical" evidence="1">
    <location>
        <begin position="45"/>
        <end position="67"/>
    </location>
</feature>
<feature type="transmembrane region" description="Helical" evidence="1">
    <location>
        <begin position="12"/>
        <end position="33"/>
    </location>
</feature>
<dbReference type="EMBL" id="QNGD03000007">
    <property type="protein sequence ID" value="RWQ73421.1"/>
    <property type="molecule type" value="Genomic_DNA"/>
</dbReference>
<evidence type="ECO:0000256" key="1">
    <source>
        <dbReference type="SAM" id="Phobius"/>
    </source>
</evidence>
<sequence length="71" mass="8179">MWGIEMENLKDKLWGILKSSIGPVLLFAMVFVFVIDWKDLKTIDYVFIITTICFAVATLLNIVTTIINERL</sequence>
<dbReference type="AlphaFoldDB" id="A0A9X8IZ09"/>
<name>A0A9X8IZ09_BACCE</name>
<dbReference type="Proteomes" id="UP000253597">
    <property type="component" value="Unassembled WGS sequence"/>
</dbReference>
<accession>A0A9X8IZ09</accession>